<keyword evidence="3" id="KW-1185">Reference proteome</keyword>
<accession>A0A6A6WAA2</accession>
<dbReference type="Proteomes" id="UP000799437">
    <property type="component" value="Unassembled WGS sequence"/>
</dbReference>
<dbReference type="SUPFAM" id="SSF50685">
    <property type="entry name" value="Barwin-like endoglucanases"/>
    <property type="match status" value="1"/>
</dbReference>
<name>A0A6A6WAA2_9PEZI</name>
<organism evidence="2 3">
    <name type="scientific">Pseudovirgaria hyperparasitica</name>
    <dbReference type="NCBI Taxonomy" id="470096"/>
    <lineage>
        <taxon>Eukaryota</taxon>
        <taxon>Fungi</taxon>
        <taxon>Dikarya</taxon>
        <taxon>Ascomycota</taxon>
        <taxon>Pezizomycotina</taxon>
        <taxon>Dothideomycetes</taxon>
        <taxon>Dothideomycetes incertae sedis</taxon>
        <taxon>Acrospermales</taxon>
        <taxon>Acrospermaceae</taxon>
        <taxon>Pseudovirgaria</taxon>
    </lineage>
</organism>
<dbReference type="InterPro" id="IPR036908">
    <property type="entry name" value="RlpA-like_sf"/>
</dbReference>
<evidence type="ECO:0000256" key="1">
    <source>
        <dbReference type="ARBA" id="ARBA00022729"/>
    </source>
</evidence>
<sequence length="102" mass="11140">YAGKMTYYTPGMGACGVTNSESDWIVAISHEMFDTKAQGANPNANGFCKQPITIYYDGKSYKAQITDRCEGCAYNDIDMPKSMFSTISNGNVDAGRLPVTWS</sequence>
<evidence type="ECO:0008006" key="4">
    <source>
        <dbReference type="Google" id="ProtNLM"/>
    </source>
</evidence>
<dbReference type="AlphaFoldDB" id="A0A6A6WAA2"/>
<dbReference type="CDD" id="cd22191">
    <property type="entry name" value="DPBB_RlpA_EXP_N-like"/>
    <property type="match status" value="1"/>
</dbReference>
<gene>
    <name evidence="2" type="ORF">EJ05DRAFT_430141</name>
</gene>
<keyword evidence="1" id="KW-0732">Signal</keyword>
<dbReference type="OrthoDB" id="623670at2759"/>
<dbReference type="GeneID" id="54482598"/>
<proteinExistence type="predicted"/>
<protein>
    <recommendedName>
        <fullName evidence="4">RlpA-like protein double-psi beta-barrel domain-containing protein</fullName>
    </recommendedName>
</protein>
<reference evidence="2" key="1">
    <citation type="journal article" date="2020" name="Stud. Mycol.">
        <title>101 Dothideomycetes genomes: a test case for predicting lifestyles and emergence of pathogens.</title>
        <authorList>
            <person name="Haridas S."/>
            <person name="Albert R."/>
            <person name="Binder M."/>
            <person name="Bloem J."/>
            <person name="Labutti K."/>
            <person name="Salamov A."/>
            <person name="Andreopoulos B."/>
            <person name="Baker S."/>
            <person name="Barry K."/>
            <person name="Bills G."/>
            <person name="Bluhm B."/>
            <person name="Cannon C."/>
            <person name="Castanera R."/>
            <person name="Culley D."/>
            <person name="Daum C."/>
            <person name="Ezra D."/>
            <person name="Gonzalez J."/>
            <person name="Henrissat B."/>
            <person name="Kuo A."/>
            <person name="Liang C."/>
            <person name="Lipzen A."/>
            <person name="Lutzoni F."/>
            <person name="Magnuson J."/>
            <person name="Mondo S."/>
            <person name="Nolan M."/>
            <person name="Ohm R."/>
            <person name="Pangilinan J."/>
            <person name="Park H.-J."/>
            <person name="Ramirez L."/>
            <person name="Alfaro M."/>
            <person name="Sun H."/>
            <person name="Tritt A."/>
            <person name="Yoshinaga Y."/>
            <person name="Zwiers L.-H."/>
            <person name="Turgeon B."/>
            <person name="Goodwin S."/>
            <person name="Spatafora J."/>
            <person name="Crous P."/>
            <person name="Grigoriev I."/>
        </authorList>
    </citation>
    <scope>NUCLEOTIDE SEQUENCE</scope>
    <source>
        <strain evidence="2">CBS 121739</strain>
    </source>
</reference>
<dbReference type="RefSeq" id="XP_033602239.1">
    <property type="nucleotide sequence ID" value="XM_033741544.1"/>
</dbReference>
<feature type="non-terminal residue" evidence="2">
    <location>
        <position position="1"/>
    </location>
</feature>
<dbReference type="EMBL" id="ML996569">
    <property type="protein sequence ID" value="KAF2759788.1"/>
    <property type="molecule type" value="Genomic_DNA"/>
</dbReference>
<dbReference type="PANTHER" id="PTHR31836">
    <property type="match status" value="1"/>
</dbReference>
<evidence type="ECO:0000313" key="2">
    <source>
        <dbReference type="EMBL" id="KAF2759788.1"/>
    </source>
</evidence>
<dbReference type="Gene3D" id="2.40.40.10">
    <property type="entry name" value="RlpA-like domain"/>
    <property type="match status" value="1"/>
</dbReference>
<dbReference type="InterPro" id="IPR051477">
    <property type="entry name" value="Expansin_CellWall"/>
</dbReference>
<feature type="non-terminal residue" evidence="2">
    <location>
        <position position="102"/>
    </location>
</feature>
<evidence type="ECO:0000313" key="3">
    <source>
        <dbReference type="Proteomes" id="UP000799437"/>
    </source>
</evidence>
<dbReference type="PANTHER" id="PTHR31836:SF28">
    <property type="entry name" value="SRCR DOMAIN-CONTAINING PROTEIN-RELATED"/>
    <property type="match status" value="1"/>
</dbReference>